<evidence type="ECO:0000313" key="6">
    <source>
        <dbReference type="Proteomes" id="UP001448858"/>
    </source>
</evidence>
<sequence>MPEPGNPERVTLTDVAKQAGVSVMTASYTYSKPSRVSAASRRKVLAAAEALGYAGPDPSARSLRRGTSGALGVVLGETLPYAFEDPQAARFLAGIADVCAQHRLAMTILPSNGSADDSQRIRAAAVDGFVVWTTTDDDPVLEALSLTGKPVVVHAGPEREGFGVVGIDDQAAARAIAALGLRGSRRPAVIAFPSTRERIETLDSGPDPFDSTFPVTRNRLQGFKDAVTAVGFDWNGIQVAFCSTNTLTDGEQAALRLLNQPDKPDVFLAMSDELALGALQAVEAQGIAVPAQLALTGWDASAAGTAKGLTSVYQDLREQGAAAARAAIQGLSGSNRKAWKVVTGHTTG</sequence>
<dbReference type="InterPro" id="IPR000843">
    <property type="entry name" value="HTH_LacI"/>
</dbReference>
<dbReference type="InterPro" id="IPR046335">
    <property type="entry name" value="LacI/GalR-like_sensor"/>
</dbReference>
<dbReference type="EMBL" id="CP151657">
    <property type="protein sequence ID" value="WZP17026.1"/>
    <property type="molecule type" value="Genomic_DNA"/>
</dbReference>
<dbReference type="PANTHER" id="PTHR30146:SF138">
    <property type="entry name" value="TRANSCRIPTIONAL REGULATORY PROTEIN"/>
    <property type="match status" value="1"/>
</dbReference>
<protein>
    <submittedName>
        <fullName evidence="5">LacI family DNA-binding transcriptional regulator</fullName>
    </submittedName>
</protein>
<dbReference type="Gene3D" id="1.10.260.40">
    <property type="entry name" value="lambda repressor-like DNA-binding domains"/>
    <property type="match status" value="1"/>
</dbReference>
<dbReference type="PANTHER" id="PTHR30146">
    <property type="entry name" value="LACI-RELATED TRANSCRIPTIONAL REPRESSOR"/>
    <property type="match status" value="1"/>
</dbReference>
<evidence type="ECO:0000256" key="3">
    <source>
        <dbReference type="ARBA" id="ARBA00023163"/>
    </source>
</evidence>
<dbReference type="Gene3D" id="3.40.50.2300">
    <property type="match status" value="2"/>
</dbReference>
<dbReference type="InterPro" id="IPR028082">
    <property type="entry name" value="Peripla_BP_I"/>
</dbReference>
<accession>A0ABZ3A058</accession>
<dbReference type="RefSeq" id="WP_342024622.1">
    <property type="nucleotide sequence ID" value="NZ_CP151657.1"/>
</dbReference>
<dbReference type="GO" id="GO:0003677">
    <property type="term" value="F:DNA binding"/>
    <property type="evidence" value="ECO:0007669"/>
    <property type="project" value="UniProtKB-KW"/>
</dbReference>
<dbReference type="PROSITE" id="PS50932">
    <property type="entry name" value="HTH_LACI_2"/>
    <property type="match status" value="1"/>
</dbReference>
<evidence type="ECO:0000256" key="1">
    <source>
        <dbReference type="ARBA" id="ARBA00023015"/>
    </source>
</evidence>
<reference evidence="5 6" key="1">
    <citation type="submission" date="2024-04" db="EMBL/GenBank/DDBJ databases">
        <title>Arthrobacter sp. from Plains bison fecal sample.</title>
        <authorList>
            <person name="Ruzzini A."/>
        </authorList>
    </citation>
    <scope>NUCLEOTIDE SEQUENCE [LARGE SCALE GENOMIC DNA]</scope>
    <source>
        <strain evidence="5 6">EINP1</strain>
    </source>
</reference>
<feature type="domain" description="HTH lacI-type" evidence="4">
    <location>
        <begin position="10"/>
        <end position="65"/>
    </location>
</feature>
<keyword evidence="3" id="KW-0804">Transcription</keyword>
<keyword evidence="1" id="KW-0805">Transcription regulation</keyword>
<evidence type="ECO:0000256" key="2">
    <source>
        <dbReference type="ARBA" id="ARBA00023125"/>
    </source>
</evidence>
<evidence type="ECO:0000313" key="5">
    <source>
        <dbReference type="EMBL" id="WZP17026.1"/>
    </source>
</evidence>
<dbReference type="SUPFAM" id="SSF53822">
    <property type="entry name" value="Periplasmic binding protein-like I"/>
    <property type="match status" value="1"/>
</dbReference>
<dbReference type="CDD" id="cd06279">
    <property type="entry name" value="PBP1_LacI-like"/>
    <property type="match status" value="1"/>
</dbReference>
<dbReference type="Pfam" id="PF00356">
    <property type="entry name" value="LacI"/>
    <property type="match status" value="1"/>
</dbReference>
<organism evidence="5 6">
    <name type="scientific">Arthrobacter citreus</name>
    <dbReference type="NCBI Taxonomy" id="1670"/>
    <lineage>
        <taxon>Bacteria</taxon>
        <taxon>Bacillati</taxon>
        <taxon>Actinomycetota</taxon>
        <taxon>Actinomycetes</taxon>
        <taxon>Micrococcales</taxon>
        <taxon>Micrococcaceae</taxon>
        <taxon>Arthrobacter</taxon>
    </lineage>
</organism>
<keyword evidence="6" id="KW-1185">Reference proteome</keyword>
<gene>
    <name evidence="5" type="ORF">AAE021_05555</name>
</gene>
<name>A0ABZ3A058_9MICC</name>
<dbReference type="InterPro" id="IPR010982">
    <property type="entry name" value="Lambda_DNA-bd_dom_sf"/>
</dbReference>
<dbReference type="SMART" id="SM00354">
    <property type="entry name" value="HTH_LACI"/>
    <property type="match status" value="1"/>
</dbReference>
<dbReference type="Pfam" id="PF13377">
    <property type="entry name" value="Peripla_BP_3"/>
    <property type="match status" value="1"/>
</dbReference>
<dbReference type="Proteomes" id="UP001448858">
    <property type="component" value="Chromosome"/>
</dbReference>
<evidence type="ECO:0000259" key="4">
    <source>
        <dbReference type="PROSITE" id="PS50932"/>
    </source>
</evidence>
<dbReference type="SUPFAM" id="SSF47413">
    <property type="entry name" value="lambda repressor-like DNA-binding domains"/>
    <property type="match status" value="1"/>
</dbReference>
<dbReference type="CDD" id="cd01392">
    <property type="entry name" value="HTH_LacI"/>
    <property type="match status" value="1"/>
</dbReference>
<keyword evidence="2 5" id="KW-0238">DNA-binding</keyword>
<proteinExistence type="predicted"/>